<name>A0A1H8Q169_9PSEU</name>
<keyword evidence="2" id="KW-1185">Reference proteome</keyword>
<organism evidence="1 2">
    <name type="scientific">Amycolatopsis saalfeldensis</name>
    <dbReference type="NCBI Taxonomy" id="394193"/>
    <lineage>
        <taxon>Bacteria</taxon>
        <taxon>Bacillati</taxon>
        <taxon>Actinomycetota</taxon>
        <taxon>Actinomycetes</taxon>
        <taxon>Pseudonocardiales</taxon>
        <taxon>Pseudonocardiaceae</taxon>
        <taxon>Amycolatopsis</taxon>
    </lineage>
</organism>
<protein>
    <submittedName>
        <fullName evidence="1">Uncharacterized protein</fullName>
    </submittedName>
</protein>
<gene>
    <name evidence="1" type="ORF">SAMN04489732_101164</name>
</gene>
<dbReference type="Proteomes" id="UP000198582">
    <property type="component" value="Unassembled WGS sequence"/>
</dbReference>
<dbReference type="AlphaFoldDB" id="A0A1H8Q169"/>
<dbReference type="EMBL" id="FOEF01000001">
    <property type="protein sequence ID" value="SEO47975.1"/>
    <property type="molecule type" value="Genomic_DNA"/>
</dbReference>
<accession>A0A1H8Q169</accession>
<evidence type="ECO:0000313" key="2">
    <source>
        <dbReference type="Proteomes" id="UP000198582"/>
    </source>
</evidence>
<evidence type="ECO:0000313" key="1">
    <source>
        <dbReference type="EMBL" id="SEO47975.1"/>
    </source>
</evidence>
<sequence>MLAEPALQGEFLKAYAATDLYPVLLAITDDDVPVTLRRSAGRV</sequence>
<reference evidence="1 2" key="1">
    <citation type="submission" date="2016-10" db="EMBL/GenBank/DDBJ databases">
        <authorList>
            <person name="de Groot N.N."/>
        </authorList>
    </citation>
    <scope>NUCLEOTIDE SEQUENCE [LARGE SCALE GENOMIC DNA]</scope>
    <source>
        <strain evidence="1 2">DSM 44993</strain>
    </source>
</reference>
<proteinExistence type="predicted"/>